<reference evidence="3 4" key="1">
    <citation type="submission" date="2024-01" db="EMBL/GenBank/DDBJ databases">
        <title>The genomes of 5 underutilized Papilionoideae crops provide insights into root nodulation and disease resistanc.</title>
        <authorList>
            <person name="Yuan L."/>
        </authorList>
    </citation>
    <scope>NUCLEOTIDE SEQUENCE [LARGE SCALE GENOMIC DNA]</scope>
    <source>
        <strain evidence="3">ZHUSHIDOU_FW_LH</strain>
        <tissue evidence="3">Leaf</tissue>
    </source>
</reference>
<keyword evidence="4" id="KW-1185">Reference proteome</keyword>
<evidence type="ECO:0000256" key="2">
    <source>
        <dbReference type="SAM" id="SignalP"/>
    </source>
</evidence>
<feature type="signal peptide" evidence="2">
    <location>
        <begin position="1"/>
        <end position="19"/>
    </location>
</feature>
<name>A0AAN9F547_CROPI</name>
<evidence type="ECO:0000313" key="3">
    <source>
        <dbReference type="EMBL" id="KAK7270042.1"/>
    </source>
</evidence>
<feature type="compositionally biased region" description="Polar residues" evidence="1">
    <location>
        <begin position="54"/>
        <end position="69"/>
    </location>
</feature>
<evidence type="ECO:0000313" key="4">
    <source>
        <dbReference type="Proteomes" id="UP001372338"/>
    </source>
</evidence>
<protein>
    <recommendedName>
        <fullName evidence="5">Secreted protein</fullName>
    </recommendedName>
</protein>
<organism evidence="3 4">
    <name type="scientific">Crotalaria pallida</name>
    <name type="common">Smooth rattlebox</name>
    <name type="synonym">Crotalaria striata</name>
    <dbReference type="NCBI Taxonomy" id="3830"/>
    <lineage>
        <taxon>Eukaryota</taxon>
        <taxon>Viridiplantae</taxon>
        <taxon>Streptophyta</taxon>
        <taxon>Embryophyta</taxon>
        <taxon>Tracheophyta</taxon>
        <taxon>Spermatophyta</taxon>
        <taxon>Magnoliopsida</taxon>
        <taxon>eudicotyledons</taxon>
        <taxon>Gunneridae</taxon>
        <taxon>Pentapetalae</taxon>
        <taxon>rosids</taxon>
        <taxon>fabids</taxon>
        <taxon>Fabales</taxon>
        <taxon>Fabaceae</taxon>
        <taxon>Papilionoideae</taxon>
        <taxon>50 kb inversion clade</taxon>
        <taxon>genistoids sensu lato</taxon>
        <taxon>core genistoids</taxon>
        <taxon>Crotalarieae</taxon>
        <taxon>Crotalaria</taxon>
    </lineage>
</organism>
<dbReference type="EMBL" id="JAYWIO010000004">
    <property type="protein sequence ID" value="KAK7270042.1"/>
    <property type="molecule type" value="Genomic_DNA"/>
</dbReference>
<keyword evidence="2" id="KW-0732">Signal</keyword>
<dbReference type="AlphaFoldDB" id="A0AAN9F547"/>
<comment type="caution">
    <text evidence="3">The sequence shown here is derived from an EMBL/GenBank/DDBJ whole genome shotgun (WGS) entry which is preliminary data.</text>
</comment>
<evidence type="ECO:0008006" key="5">
    <source>
        <dbReference type="Google" id="ProtNLM"/>
    </source>
</evidence>
<feature type="region of interest" description="Disordered" evidence="1">
    <location>
        <begin position="49"/>
        <end position="69"/>
    </location>
</feature>
<gene>
    <name evidence="3" type="ORF">RIF29_22917</name>
</gene>
<evidence type="ECO:0000256" key="1">
    <source>
        <dbReference type="SAM" id="MobiDB-lite"/>
    </source>
</evidence>
<feature type="chain" id="PRO_5043022015" description="Secreted protein" evidence="2">
    <location>
        <begin position="20"/>
        <end position="69"/>
    </location>
</feature>
<sequence length="69" mass="8023">MHRLFVFMALIPKLVIRNAAPSPDCLKLYDGEFLATKMSTRVDERSWGSEYTVHASQPEPNSRNQTKRW</sequence>
<proteinExistence type="predicted"/>
<dbReference type="Proteomes" id="UP001372338">
    <property type="component" value="Unassembled WGS sequence"/>
</dbReference>
<accession>A0AAN9F547</accession>